<dbReference type="GO" id="GO:0006896">
    <property type="term" value="P:Golgi to vacuole transport"/>
    <property type="evidence" value="ECO:0000318"/>
    <property type="project" value="GO_Central"/>
</dbReference>
<dbReference type="Pfam" id="PF05008">
    <property type="entry name" value="V-SNARE"/>
    <property type="match status" value="1"/>
</dbReference>
<dbReference type="Gene3D" id="1.20.58.400">
    <property type="entry name" value="t-snare proteins"/>
    <property type="match status" value="1"/>
</dbReference>
<comment type="subcellular location">
    <subcellularLocation>
        <location evidence="8">Endomembrane system</location>
        <topology evidence="8">Single-pass type IV membrane protein</topology>
    </subcellularLocation>
</comment>
<reference evidence="11 12" key="1">
    <citation type="journal article" date="2007" name="Science">
        <title>Sea anemone genome reveals ancestral eumetazoan gene repertoire and genomic organization.</title>
        <authorList>
            <person name="Putnam N.H."/>
            <person name="Srivastava M."/>
            <person name="Hellsten U."/>
            <person name="Dirks B."/>
            <person name="Chapman J."/>
            <person name="Salamov A."/>
            <person name="Terry A."/>
            <person name="Shapiro H."/>
            <person name="Lindquist E."/>
            <person name="Kapitonov V.V."/>
            <person name="Jurka J."/>
            <person name="Genikhovich G."/>
            <person name="Grigoriev I.V."/>
            <person name="Lucas S.M."/>
            <person name="Steele R.E."/>
            <person name="Finnerty J.R."/>
            <person name="Technau U."/>
            <person name="Martindale M.Q."/>
            <person name="Rokhsar D.S."/>
        </authorList>
    </citation>
    <scope>NUCLEOTIDE SEQUENCE [LARGE SCALE GENOMIC DNA]</scope>
    <source>
        <strain evidence="12">CH2 X CH6</strain>
    </source>
</reference>
<gene>
    <name evidence="11" type="ORF">NEMVEDRAFT_v1g242901</name>
</gene>
<dbReference type="GO" id="GO:0005829">
    <property type="term" value="C:cytosol"/>
    <property type="evidence" value="ECO:0007669"/>
    <property type="project" value="GOC"/>
</dbReference>
<organism evidence="11 12">
    <name type="scientific">Nematostella vectensis</name>
    <name type="common">Starlet sea anemone</name>
    <dbReference type="NCBI Taxonomy" id="45351"/>
    <lineage>
        <taxon>Eukaryota</taxon>
        <taxon>Metazoa</taxon>
        <taxon>Cnidaria</taxon>
        <taxon>Anthozoa</taxon>
        <taxon>Hexacorallia</taxon>
        <taxon>Actiniaria</taxon>
        <taxon>Edwardsiidae</taxon>
        <taxon>Nematostella</taxon>
    </lineage>
</organism>
<dbReference type="PANTHER" id="PTHR21230:SF89">
    <property type="entry name" value="VESICLE TRANSPORT THROUGH INTERACTION WITH T-SNARES HOMOLOG 1B"/>
    <property type="match status" value="1"/>
</dbReference>
<dbReference type="eggNOG" id="KOG1666">
    <property type="taxonomic scope" value="Eukaryota"/>
</dbReference>
<evidence type="ECO:0000256" key="7">
    <source>
        <dbReference type="ARBA" id="ARBA00023136"/>
    </source>
</evidence>
<dbReference type="Proteomes" id="UP000001593">
    <property type="component" value="Unassembled WGS sequence"/>
</dbReference>
<dbReference type="InterPro" id="IPR010989">
    <property type="entry name" value="SNARE"/>
</dbReference>
<dbReference type="GO" id="GO:0006886">
    <property type="term" value="P:intracellular protein transport"/>
    <property type="evidence" value="ECO:0007669"/>
    <property type="project" value="InterPro"/>
</dbReference>
<dbReference type="FunFam" id="1.20.5.110:FF:000002">
    <property type="entry name" value="Vesicle transport through interaction with t-SNAREsB"/>
    <property type="match status" value="1"/>
</dbReference>
<dbReference type="GO" id="GO:0048280">
    <property type="term" value="P:vesicle fusion with Golgi apparatus"/>
    <property type="evidence" value="ECO:0000318"/>
    <property type="project" value="GO_Central"/>
</dbReference>
<dbReference type="HOGENOM" id="CLU_075474_2_0_1"/>
<dbReference type="GO" id="GO:0000149">
    <property type="term" value="F:SNARE binding"/>
    <property type="evidence" value="ECO:0000318"/>
    <property type="project" value="GO_Central"/>
</dbReference>
<keyword evidence="3 9" id="KW-0812">Transmembrane</keyword>
<accession>A7S502</accession>
<dbReference type="PIRSF" id="PIRSF028865">
    <property type="entry name" value="Membrin-2"/>
    <property type="match status" value="1"/>
</dbReference>
<evidence type="ECO:0000256" key="8">
    <source>
        <dbReference type="ARBA" id="ARBA00046280"/>
    </source>
</evidence>
<dbReference type="InterPro" id="IPR007705">
    <property type="entry name" value="Vesicle_trsprt_v-SNARE_N"/>
</dbReference>
<dbReference type="SUPFAM" id="SSF47661">
    <property type="entry name" value="t-snare proteins"/>
    <property type="match status" value="1"/>
</dbReference>
<sequence length="220" mass="25067">MSSEKFEDLEEEVKVLLEDVTQRVYHRIPKLSGEQRKAAVRDVEKKIENAFIIIDELDEEASAAPGAYRNSMMTRVRTIRRDFDKLKKDLGTKSSTGNRVTFGREELFDADPMDENRSRVAQGIDSLNKTSDSIARSTRVAVETEQIGGEIIDTLGDQRESLLRVRDRLKDTHSDLGRSRRILNIMAIRVATNKIILLCIIIVELAILGGVVYIKFFRKK</sequence>
<dbReference type="GO" id="GO:0016236">
    <property type="term" value="P:macroautophagy"/>
    <property type="evidence" value="ECO:0000318"/>
    <property type="project" value="GO_Central"/>
</dbReference>
<feature type="domain" description="Vesicle transport v-SNARE N-terminal" evidence="10">
    <location>
        <begin position="1"/>
        <end position="92"/>
    </location>
</feature>
<evidence type="ECO:0000313" key="12">
    <source>
        <dbReference type="Proteomes" id="UP000001593"/>
    </source>
</evidence>
<dbReference type="GO" id="GO:0012507">
    <property type="term" value="C:ER to Golgi transport vesicle membrane"/>
    <property type="evidence" value="ECO:0000318"/>
    <property type="project" value="GO_Central"/>
</dbReference>
<keyword evidence="5 9" id="KW-1133">Transmembrane helix</keyword>
<dbReference type="GO" id="GO:0031902">
    <property type="term" value="C:late endosome membrane"/>
    <property type="evidence" value="ECO:0000318"/>
    <property type="project" value="GO_Central"/>
</dbReference>
<dbReference type="GO" id="GO:0031201">
    <property type="term" value="C:SNARE complex"/>
    <property type="evidence" value="ECO:0000318"/>
    <property type="project" value="GO_Central"/>
</dbReference>
<dbReference type="GO" id="GO:0042147">
    <property type="term" value="P:retrograde transport, endosome to Golgi"/>
    <property type="evidence" value="ECO:0000318"/>
    <property type="project" value="GO_Central"/>
</dbReference>
<keyword evidence="7 9" id="KW-0472">Membrane</keyword>
<dbReference type="OMA" id="YRRVMTN"/>
<dbReference type="GO" id="GO:0005484">
    <property type="term" value="F:SNAP receptor activity"/>
    <property type="evidence" value="ECO:0000318"/>
    <property type="project" value="GO_Central"/>
</dbReference>
<keyword evidence="12" id="KW-1185">Reference proteome</keyword>
<dbReference type="InParanoid" id="A7S502"/>
<dbReference type="GO" id="GO:1903076">
    <property type="term" value="P:regulation of protein localization to plasma membrane"/>
    <property type="evidence" value="ECO:0000318"/>
    <property type="project" value="GO_Central"/>
</dbReference>
<dbReference type="GO" id="GO:0006891">
    <property type="term" value="P:intra-Golgi vesicle-mediated transport"/>
    <property type="evidence" value="ECO:0000318"/>
    <property type="project" value="GO_Central"/>
</dbReference>
<proteinExistence type="inferred from homology"/>
<dbReference type="PhylomeDB" id="A7S502"/>
<dbReference type="FunCoup" id="A7S502">
    <property type="interactions" value="146"/>
</dbReference>
<dbReference type="SUPFAM" id="SSF58038">
    <property type="entry name" value="SNARE fusion complex"/>
    <property type="match status" value="1"/>
</dbReference>
<dbReference type="Pfam" id="PF12352">
    <property type="entry name" value="V-SNARE_C"/>
    <property type="match status" value="1"/>
</dbReference>
<dbReference type="InterPro" id="IPR038407">
    <property type="entry name" value="v-SNARE_N_sf"/>
</dbReference>
<dbReference type="OrthoDB" id="430637at2759"/>
<comment type="similarity">
    <text evidence="1">Belongs to the VTI1 family.</text>
</comment>
<dbReference type="AlphaFoldDB" id="A7S502"/>
<evidence type="ECO:0000256" key="4">
    <source>
        <dbReference type="ARBA" id="ARBA00022927"/>
    </source>
</evidence>
<dbReference type="PANTHER" id="PTHR21230">
    <property type="entry name" value="VESICLE TRANSPORT V-SNARE PROTEIN VTI1-RELATED"/>
    <property type="match status" value="1"/>
</dbReference>
<feature type="transmembrane region" description="Helical" evidence="9">
    <location>
        <begin position="195"/>
        <end position="214"/>
    </location>
</feature>
<protein>
    <recommendedName>
        <fullName evidence="10">Vesicle transport v-SNARE N-terminal domain-containing protein</fullName>
    </recommendedName>
</protein>
<evidence type="ECO:0000256" key="1">
    <source>
        <dbReference type="ARBA" id="ARBA00006108"/>
    </source>
</evidence>
<evidence type="ECO:0000256" key="9">
    <source>
        <dbReference type="SAM" id="Phobius"/>
    </source>
</evidence>
<keyword evidence="2" id="KW-0813">Transport</keyword>
<dbReference type="STRING" id="45351.A7S502"/>
<evidence type="ECO:0000256" key="3">
    <source>
        <dbReference type="ARBA" id="ARBA00022692"/>
    </source>
</evidence>
<dbReference type="CDD" id="cd15890">
    <property type="entry name" value="SNARE_Vti1b"/>
    <property type="match status" value="1"/>
</dbReference>
<dbReference type="InterPro" id="IPR027027">
    <property type="entry name" value="GOSR2/Membrin/Bos1"/>
</dbReference>
<dbReference type="EMBL" id="DS469580">
    <property type="protein sequence ID" value="EDO41283.1"/>
    <property type="molecule type" value="Genomic_DNA"/>
</dbReference>
<evidence type="ECO:0000259" key="10">
    <source>
        <dbReference type="Pfam" id="PF05008"/>
    </source>
</evidence>
<dbReference type="Gene3D" id="1.20.5.110">
    <property type="match status" value="1"/>
</dbReference>
<name>A7S502_NEMVE</name>
<evidence type="ECO:0000256" key="5">
    <source>
        <dbReference type="ARBA" id="ARBA00022989"/>
    </source>
</evidence>
<keyword evidence="4" id="KW-0653">Protein transport</keyword>
<keyword evidence="6" id="KW-0175">Coiled coil</keyword>
<dbReference type="KEGG" id="nve:5513009"/>
<evidence type="ECO:0000256" key="6">
    <source>
        <dbReference type="ARBA" id="ARBA00023054"/>
    </source>
</evidence>
<evidence type="ECO:0000256" key="2">
    <source>
        <dbReference type="ARBA" id="ARBA00022448"/>
    </source>
</evidence>
<dbReference type="GO" id="GO:0005794">
    <property type="term" value="C:Golgi apparatus"/>
    <property type="evidence" value="ECO:0000318"/>
    <property type="project" value="GO_Central"/>
</dbReference>
<dbReference type="GO" id="GO:0005789">
    <property type="term" value="C:endoplasmic reticulum membrane"/>
    <property type="evidence" value="ECO:0000318"/>
    <property type="project" value="GO_Central"/>
</dbReference>
<evidence type="ECO:0000313" key="11">
    <source>
        <dbReference type="EMBL" id="EDO41283.1"/>
    </source>
</evidence>